<sequence length="215" mass="22041">MRRTVPARTPETPGDPVTGRGARAARLRSPYRSSSAPSAPRPRVEVTFNELTGTMSWRTLDRAAPASGGAQDSTARTPGIAHRRTPGTAPWSARAAALRSAGVDPSRAPAMGAAPIPTHPAAVRSALSVDVAALTPEAGRSHLARLGALRSEAAAGLAHGAGMPTAVASRLRSTSATPAHTHALTAHHTSAAIRPPAVAPTRPRTPDAPTHRPGR</sequence>
<keyword evidence="3" id="KW-1185">Reference proteome</keyword>
<dbReference type="GeneID" id="24311694"/>
<dbReference type="STRING" id="680198.SCAB_37621"/>
<organism evidence="2 3">
    <name type="scientific">Streptomyces scabiei (strain 87.22)</name>
    <dbReference type="NCBI Taxonomy" id="680198"/>
    <lineage>
        <taxon>Bacteria</taxon>
        <taxon>Bacillati</taxon>
        <taxon>Actinomycetota</taxon>
        <taxon>Actinomycetes</taxon>
        <taxon>Kitasatosporales</taxon>
        <taxon>Streptomycetaceae</taxon>
        <taxon>Streptomyces</taxon>
    </lineage>
</organism>
<dbReference type="RefSeq" id="WP_013001476.1">
    <property type="nucleotide sequence ID" value="NC_013929.1"/>
</dbReference>
<feature type="compositionally biased region" description="Low complexity" evidence="1">
    <location>
        <begin position="173"/>
        <end position="202"/>
    </location>
</feature>
<feature type="compositionally biased region" description="Low complexity" evidence="1">
    <location>
        <begin position="22"/>
        <end position="38"/>
    </location>
</feature>
<feature type="region of interest" description="Disordered" evidence="1">
    <location>
        <begin position="97"/>
        <end position="116"/>
    </location>
</feature>
<dbReference type="KEGG" id="scb:SCAB_37621"/>
<dbReference type="EMBL" id="FN554889">
    <property type="protein sequence ID" value="CBG70848.1"/>
    <property type="molecule type" value="Genomic_DNA"/>
</dbReference>
<evidence type="ECO:0000313" key="3">
    <source>
        <dbReference type="Proteomes" id="UP000001444"/>
    </source>
</evidence>
<evidence type="ECO:0000256" key="1">
    <source>
        <dbReference type="SAM" id="MobiDB-lite"/>
    </source>
</evidence>
<dbReference type="AlphaFoldDB" id="C9YXR9"/>
<proteinExistence type="predicted"/>
<feature type="region of interest" description="Disordered" evidence="1">
    <location>
        <begin position="1"/>
        <end position="45"/>
    </location>
</feature>
<gene>
    <name evidence="2" type="ordered locus">SCAB_37621</name>
</gene>
<feature type="region of interest" description="Disordered" evidence="1">
    <location>
        <begin position="57"/>
        <end position="92"/>
    </location>
</feature>
<accession>C9YXR9</accession>
<dbReference type="Proteomes" id="UP000001444">
    <property type="component" value="Chromosome"/>
</dbReference>
<dbReference type="HOGENOM" id="CLU_1282646_0_0_11"/>
<name>C9YXR9_STRSW</name>
<feature type="region of interest" description="Disordered" evidence="1">
    <location>
        <begin position="157"/>
        <end position="215"/>
    </location>
</feature>
<dbReference type="eggNOG" id="ENOG5031UNV">
    <property type="taxonomic scope" value="Bacteria"/>
</dbReference>
<evidence type="ECO:0000313" key="2">
    <source>
        <dbReference type="EMBL" id="CBG70848.1"/>
    </source>
</evidence>
<protein>
    <submittedName>
        <fullName evidence="2">Uncharacterized protein</fullName>
    </submittedName>
</protein>
<reference evidence="2 3" key="1">
    <citation type="journal article" date="2010" name="Mol. Plant Microbe Interact.">
        <title>Streptomyces scabies 87-22 contains a coronafacic acid-like biosynthetic cluster that contributes to plant-microbe interactions.</title>
        <authorList>
            <person name="Bignell D.R."/>
            <person name="Seipke R.F."/>
            <person name="Huguet-Tapia J.C."/>
            <person name="Chambers A.H."/>
            <person name="Parry R.J."/>
            <person name="Loria R."/>
        </authorList>
    </citation>
    <scope>NUCLEOTIDE SEQUENCE [LARGE SCALE GENOMIC DNA]</scope>
    <source>
        <strain evidence="2 3">87.22</strain>
    </source>
</reference>